<proteinExistence type="inferred from homology"/>
<protein>
    <submittedName>
        <fullName evidence="7">SigE family RNA polymerase sigma factor</fullName>
    </submittedName>
</protein>
<keyword evidence="3" id="KW-0731">Sigma factor</keyword>
<dbReference type="PANTHER" id="PTHR43133">
    <property type="entry name" value="RNA POLYMERASE ECF-TYPE SIGMA FACTO"/>
    <property type="match status" value="1"/>
</dbReference>
<dbReference type="Gene3D" id="1.10.10.10">
    <property type="entry name" value="Winged helix-like DNA-binding domain superfamily/Winged helix DNA-binding domain"/>
    <property type="match status" value="1"/>
</dbReference>
<evidence type="ECO:0000256" key="5">
    <source>
        <dbReference type="ARBA" id="ARBA00023163"/>
    </source>
</evidence>
<dbReference type="NCBIfam" id="TIGR02983">
    <property type="entry name" value="SigE-fam_strep"/>
    <property type="match status" value="1"/>
</dbReference>
<dbReference type="Pfam" id="PF04545">
    <property type="entry name" value="Sigma70_r4"/>
    <property type="match status" value="1"/>
</dbReference>
<evidence type="ECO:0000256" key="3">
    <source>
        <dbReference type="ARBA" id="ARBA00023082"/>
    </source>
</evidence>
<dbReference type="NCBIfam" id="TIGR02937">
    <property type="entry name" value="sigma70-ECF"/>
    <property type="match status" value="1"/>
</dbReference>
<keyword evidence="2" id="KW-0805">Transcription regulation</keyword>
<feature type="domain" description="HTH luxR-type" evidence="6">
    <location>
        <begin position="106"/>
        <end position="159"/>
    </location>
</feature>
<dbReference type="InterPro" id="IPR014325">
    <property type="entry name" value="RNA_pol_sigma-E_actinobac"/>
</dbReference>
<evidence type="ECO:0000259" key="6">
    <source>
        <dbReference type="SMART" id="SM00421"/>
    </source>
</evidence>
<dbReference type="PANTHER" id="PTHR43133:SF50">
    <property type="entry name" value="ECF RNA POLYMERASE SIGMA FACTOR SIGM"/>
    <property type="match status" value="1"/>
</dbReference>
<comment type="similarity">
    <text evidence="1">Belongs to the sigma-70 factor family. ECF subfamily.</text>
</comment>
<name>A0ABW0BKF1_9ACTN</name>
<reference evidence="8" key="1">
    <citation type="journal article" date="2019" name="Int. J. Syst. Evol. Microbiol.">
        <title>The Global Catalogue of Microorganisms (GCM) 10K type strain sequencing project: providing services to taxonomists for standard genome sequencing and annotation.</title>
        <authorList>
            <consortium name="The Broad Institute Genomics Platform"/>
            <consortium name="The Broad Institute Genome Sequencing Center for Infectious Disease"/>
            <person name="Wu L."/>
            <person name="Ma J."/>
        </authorList>
    </citation>
    <scope>NUCLEOTIDE SEQUENCE [LARGE SCALE GENOMIC DNA]</scope>
    <source>
        <strain evidence="8">DFY41</strain>
    </source>
</reference>
<accession>A0ABW0BKF1</accession>
<evidence type="ECO:0000256" key="1">
    <source>
        <dbReference type="ARBA" id="ARBA00010641"/>
    </source>
</evidence>
<dbReference type="InterPro" id="IPR000792">
    <property type="entry name" value="Tscrpt_reg_LuxR_C"/>
</dbReference>
<comment type="caution">
    <text evidence="7">The sequence shown here is derived from an EMBL/GenBank/DDBJ whole genome shotgun (WGS) entry which is preliminary data.</text>
</comment>
<dbReference type="RefSeq" id="WP_378591062.1">
    <property type="nucleotide sequence ID" value="NZ_JBHSKD010000017.1"/>
</dbReference>
<dbReference type="SUPFAM" id="SSF88946">
    <property type="entry name" value="Sigma2 domain of RNA polymerase sigma factors"/>
    <property type="match status" value="1"/>
</dbReference>
<dbReference type="SUPFAM" id="SSF88659">
    <property type="entry name" value="Sigma3 and sigma4 domains of RNA polymerase sigma factors"/>
    <property type="match status" value="1"/>
</dbReference>
<dbReference type="SMART" id="SM00421">
    <property type="entry name" value="HTH_LUXR"/>
    <property type="match status" value="1"/>
</dbReference>
<organism evidence="7 8">
    <name type="scientific">Nocardioides taihuensis</name>
    <dbReference type="NCBI Taxonomy" id="1835606"/>
    <lineage>
        <taxon>Bacteria</taxon>
        <taxon>Bacillati</taxon>
        <taxon>Actinomycetota</taxon>
        <taxon>Actinomycetes</taxon>
        <taxon>Propionibacteriales</taxon>
        <taxon>Nocardioidaceae</taxon>
        <taxon>Nocardioides</taxon>
    </lineage>
</organism>
<dbReference type="Pfam" id="PF04542">
    <property type="entry name" value="Sigma70_r2"/>
    <property type="match status" value="1"/>
</dbReference>
<dbReference type="InterPro" id="IPR007627">
    <property type="entry name" value="RNA_pol_sigma70_r2"/>
</dbReference>
<dbReference type="InterPro" id="IPR007630">
    <property type="entry name" value="RNA_pol_sigma70_r4"/>
</dbReference>
<keyword evidence="4" id="KW-0238">DNA-binding</keyword>
<dbReference type="InterPro" id="IPR014284">
    <property type="entry name" value="RNA_pol_sigma-70_dom"/>
</dbReference>
<keyword evidence="8" id="KW-1185">Reference proteome</keyword>
<dbReference type="InterPro" id="IPR013324">
    <property type="entry name" value="RNA_pol_sigma_r3/r4-like"/>
</dbReference>
<dbReference type="InterPro" id="IPR013325">
    <property type="entry name" value="RNA_pol_sigma_r2"/>
</dbReference>
<evidence type="ECO:0000313" key="8">
    <source>
        <dbReference type="Proteomes" id="UP001596087"/>
    </source>
</evidence>
<gene>
    <name evidence="7" type="ORF">ACFPGP_13850</name>
</gene>
<dbReference type="Gene3D" id="1.10.1740.10">
    <property type="match status" value="1"/>
</dbReference>
<sequence length="168" mass="18918">MDREVELREFVSARGPALSRAAYLLTGDHQAAEDLVQDTYVVLVRRWQKFGTVDPEAYVRRILYSRFVDGWRRRRLLELPWATPPDSAGPDETRTASDRLTLADALGRLTPRQRAVLVLRFYEDLTVSEAAATLGVSPNTIKSQSRVALQRLRALVPDALAPFEGVEP</sequence>
<evidence type="ECO:0000256" key="2">
    <source>
        <dbReference type="ARBA" id="ARBA00023015"/>
    </source>
</evidence>
<dbReference type="EMBL" id="JBHSKD010000017">
    <property type="protein sequence ID" value="MFC5177760.1"/>
    <property type="molecule type" value="Genomic_DNA"/>
</dbReference>
<evidence type="ECO:0000256" key="4">
    <source>
        <dbReference type="ARBA" id="ARBA00023125"/>
    </source>
</evidence>
<dbReference type="CDD" id="cd06171">
    <property type="entry name" value="Sigma70_r4"/>
    <property type="match status" value="1"/>
</dbReference>
<dbReference type="Proteomes" id="UP001596087">
    <property type="component" value="Unassembled WGS sequence"/>
</dbReference>
<dbReference type="InterPro" id="IPR036388">
    <property type="entry name" value="WH-like_DNA-bd_sf"/>
</dbReference>
<dbReference type="InterPro" id="IPR039425">
    <property type="entry name" value="RNA_pol_sigma-70-like"/>
</dbReference>
<keyword evidence="5" id="KW-0804">Transcription</keyword>
<evidence type="ECO:0000313" key="7">
    <source>
        <dbReference type="EMBL" id="MFC5177760.1"/>
    </source>
</evidence>